<dbReference type="InterPro" id="IPR004358">
    <property type="entry name" value="Sig_transdc_His_kin-like_C"/>
</dbReference>
<dbReference type="InterPro" id="IPR035965">
    <property type="entry name" value="PAS-like_dom_sf"/>
</dbReference>
<feature type="region of interest" description="Disordered" evidence="13">
    <location>
        <begin position="1"/>
        <end position="20"/>
    </location>
</feature>
<reference evidence="19" key="2">
    <citation type="submission" date="2012-03" db="EMBL/GenBank/DDBJ databases">
        <title>Genome sequence of the fruiting myxobacterium Corallococcus coralloides DSM 2259.</title>
        <authorList>
            <person name="Huntley S."/>
            <person name="Zhang Y."/>
            <person name="Treuner-Lange A."/>
            <person name="Sensen C.W."/>
            <person name="Sogaard-Andersen L."/>
        </authorList>
    </citation>
    <scope>NUCLEOTIDE SEQUENCE [LARGE SCALE GENOMIC DNA]</scope>
    <source>
        <strain evidence="19">ATCC 25202 / DSM 2259 / NBRC 100086 / M2</strain>
    </source>
</reference>
<evidence type="ECO:0000256" key="8">
    <source>
        <dbReference type="ARBA" id="ARBA00022777"/>
    </source>
</evidence>
<evidence type="ECO:0000256" key="5">
    <source>
        <dbReference type="ARBA" id="ARBA00022679"/>
    </source>
</evidence>
<dbReference type="eggNOG" id="COG5000">
    <property type="taxonomic scope" value="Bacteria"/>
</dbReference>
<evidence type="ECO:0000256" key="7">
    <source>
        <dbReference type="ARBA" id="ARBA00022741"/>
    </source>
</evidence>
<feature type="domain" description="Histidine kinase" evidence="15">
    <location>
        <begin position="256"/>
        <end position="466"/>
    </location>
</feature>
<dbReference type="InterPro" id="IPR036097">
    <property type="entry name" value="HisK_dim/P_sf"/>
</dbReference>
<evidence type="ECO:0000259" key="17">
    <source>
        <dbReference type="PROSITE" id="PS50885"/>
    </source>
</evidence>
<dbReference type="SMART" id="SM00091">
    <property type="entry name" value="PAS"/>
    <property type="match status" value="1"/>
</dbReference>
<keyword evidence="19" id="KW-1185">Reference proteome</keyword>
<dbReference type="PROSITE" id="PS50112">
    <property type="entry name" value="PAS"/>
    <property type="match status" value="1"/>
</dbReference>
<dbReference type="Proteomes" id="UP000007587">
    <property type="component" value="Chromosome"/>
</dbReference>
<evidence type="ECO:0000256" key="2">
    <source>
        <dbReference type="ARBA" id="ARBA00004141"/>
    </source>
</evidence>
<dbReference type="PRINTS" id="PR00344">
    <property type="entry name" value="BCTRLSENSOR"/>
</dbReference>
<dbReference type="InterPro" id="IPR003594">
    <property type="entry name" value="HATPase_dom"/>
</dbReference>
<keyword evidence="10 14" id="KW-1133">Transmembrane helix</keyword>
<dbReference type="PANTHER" id="PTHR42878:SF7">
    <property type="entry name" value="SENSOR HISTIDINE KINASE GLRK"/>
    <property type="match status" value="1"/>
</dbReference>
<dbReference type="SUPFAM" id="SSF55785">
    <property type="entry name" value="PYP-like sensor domain (PAS domain)"/>
    <property type="match status" value="1"/>
</dbReference>
<evidence type="ECO:0000256" key="13">
    <source>
        <dbReference type="SAM" id="MobiDB-lite"/>
    </source>
</evidence>
<feature type="transmembrane region" description="Helical" evidence="14">
    <location>
        <begin position="33"/>
        <end position="55"/>
    </location>
</feature>
<dbReference type="Gene3D" id="3.30.565.10">
    <property type="entry name" value="Histidine kinase-like ATPase, C-terminal domain"/>
    <property type="match status" value="1"/>
</dbReference>
<keyword evidence="11" id="KW-0902">Two-component regulatory system</keyword>
<evidence type="ECO:0000256" key="14">
    <source>
        <dbReference type="SAM" id="Phobius"/>
    </source>
</evidence>
<dbReference type="EMBL" id="CP003389">
    <property type="protein sequence ID" value="AFE09648.1"/>
    <property type="molecule type" value="Genomic_DNA"/>
</dbReference>
<dbReference type="SMART" id="SM00387">
    <property type="entry name" value="HATPase_c"/>
    <property type="match status" value="1"/>
</dbReference>
<feature type="domain" description="HAMP" evidence="17">
    <location>
        <begin position="82"/>
        <end position="135"/>
    </location>
</feature>
<evidence type="ECO:0000256" key="6">
    <source>
        <dbReference type="ARBA" id="ARBA00022692"/>
    </source>
</evidence>
<dbReference type="RefSeq" id="WP_014393115.1">
    <property type="nucleotide sequence ID" value="NC_017030.1"/>
</dbReference>
<dbReference type="SUPFAM" id="SSF55874">
    <property type="entry name" value="ATPase domain of HSP90 chaperone/DNA topoisomerase II/histidine kinase"/>
    <property type="match status" value="1"/>
</dbReference>
<comment type="catalytic activity">
    <reaction evidence="1">
        <text>ATP + protein L-histidine = ADP + protein N-phospho-L-histidine.</text>
        <dbReference type="EC" id="2.7.13.3"/>
    </reaction>
</comment>
<dbReference type="AlphaFoldDB" id="H8MWQ2"/>
<dbReference type="InterPro" id="IPR000014">
    <property type="entry name" value="PAS"/>
</dbReference>
<dbReference type="SUPFAM" id="SSF47384">
    <property type="entry name" value="Homodimeric domain of signal transducing histidine kinase"/>
    <property type="match status" value="1"/>
</dbReference>
<evidence type="ECO:0000256" key="4">
    <source>
        <dbReference type="ARBA" id="ARBA00022553"/>
    </source>
</evidence>
<accession>H8MWQ2</accession>
<organism evidence="18 19">
    <name type="scientific">Corallococcus coralloides (strain ATCC 25202 / DSM 2259 / NBRC 100086 / M2)</name>
    <name type="common">Myxococcus coralloides</name>
    <dbReference type="NCBI Taxonomy" id="1144275"/>
    <lineage>
        <taxon>Bacteria</taxon>
        <taxon>Pseudomonadati</taxon>
        <taxon>Myxococcota</taxon>
        <taxon>Myxococcia</taxon>
        <taxon>Myxococcales</taxon>
        <taxon>Cystobacterineae</taxon>
        <taxon>Myxococcaceae</taxon>
        <taxon>Corallococcus</taxon>
    </lineage>
</organism>
<comment type="subcellular location">
    <subcellularLocation>
        <location evidence="2">Membrane</location>
        <topology evidence="2">Multi-pass membrane protein</topology>
    </subcellularLocation>
</comment>
<evidence type="ECO:0000259" key="16">
    <source>
        <dbReference type="PROSITE" id="PS50112"/>
    </source>
</evidence>
<dbReference type="EC" id="2.7.13.3" evidence="3"/>
<evidence type="ECO:0000256" key="9">
    <source>
        <dbReference type="ARBA" id="ARBA00022840"/>
    </source>
</evidence>
<dbReference type="GO" id="GO:0016020">
    <property type="term" value="C:membrane"/>
    <property type="evidence" value="ECO:0007669"/>
    <property type="project" value="UniProtKB-SubCell"/>
</dbReference>
<dbReference type="Gene3D" id="1.10.287.130">
    <property type="match status" value="1"/>
</dbReference>
<dbReference type="InterPro" id="IPR003661">
    <property type="entry name" value="HisK_dim/P_dom"/>
</dbReference>
<dbReference type="CDD" id="cd00082">
    <property type="entry name" value="HisKA"/>
    <property type="match status" value="1"/>
</dbReference>
<dbReference type="STRING" id="1144275.COCOR_00262"/>
<dbReference type="Pfam" id="PF02518">
    <property type="entry name" value="HATPase_c"/>
    <property type="match status" value="1"/>
</dbReference>
<dbReference type="Gene3D" id="3.30.450.20">
    <property type="entry name" value="PAS domain"/>
    <property type="match status" value="1"/>
</dbReference>
<evidence type="ECO:0000256" key="12">
    <source>
        <dbReference type="ARBA" id="ARBA00023136"/>
    </source>
</evidence>
<evidence type="ECO:0000256" key="1">
    <source>
        <dbReference type="ARBA" id="ARBA00000085"/>
    </source>
</evidence>
<dbReference type="GO" id="GO:0000155">
    <property type="term" value="F:phosphorelay sensor kinase activity"/>
    <property type="evidence" value="ECO:0007669"/>
    <property type="project" value="InterPro"/>
</dbReference>
<dbReference type="GO" id="GO:0005524">
    <property type="term" value="F:ATP binding"/>
    <property type="evidence" value="ECO:0007669"/>
    <property type="project" value="UniProtKB-KW"/>
</dbReference>
<keyword evidence="7" id="KW-0547">Nucleotide-binding</keyword>
<name>H8MWQ2_CORCM</name>
<evidence type="ECO:0000313" key="18">
    <source>
        <dbReference type="EMBL" id="AFE09648.1"/>
    </source>
</evidence>
<evidence type="ECO:0000256" key="10">
    <source>
        <dbReference type="ARBA" id="ARBA00022989"/>
    </source>
</evidence>
<dbReference type="GO" id="GO:0030295">
    <property type="term" value="F:protein kinase activator activity"/>
    <property type="evidence" value="ECO:0007669"/>
    <property type="project" value="TreeGrafter"/>
</dbReference>
<dbReference type="HOGENOM" id="CLU_000445_114_4_7"/>
<sequence length="469" mass="50805">MSRGPPAPNDPRITKHAQDAHEPNARVPYDLRVMWLAVLAGLPAVLVTLALLWTGDFTAKVRWTLSVLVVGIHAGACLALRERVVRPLHTVAGLLAALREGDYSVRGRGGRAGDPLGEVLLEVNALGDTLREQRLGAMEAGALLGQVMEAIDVAVLAFDASGTLKLVNRAGARLVGLPRAQLLGQRAEALGWSDLLEGPAPRRLTRVFAQQDGGPYELWRGTFREGGQPHQLIVLTDLRLALREEEREAWRRLVRVLSHEINNSLTPIQSIADALRDTVTQVPRPADWEEDTRHGLGIIARRAEALSRFMSAHARLARLPPPTLGPVEVEPWVRRVVALEPRRPVAVRPGPVLTVSGDGDQLEQLLINLVRNAVDAVLSEGGTGGVWVSWAVHAPGAVEVWVEDEGPGLADTANLFVPFFTTKPQGSGIGLALSRQIAEAHGGSLRLENRTDGRGCRARLRLQLDAPRA</sequence>
<dbReference type="PROSITE" id="PS50885">
    <property type="entry name" value="HAMP"/>
    <property type="match status" value="1"/>
</dbReference>
<proteinExistence type="predicted"/>
<evidence type="ECO:0000256" key="11">
    <source>
        <dbReference type="ARBA" id="ARBA00023012"/>
    </source>
</evidence>
<dbReference type="PROSITE" id="PS50109">
    <property type="entry name" value="HIS_KIN"/>
    <property type="match status" value="1"/>
</dbReference>
<evidence type="ECO:0000313" key="19">
    <source>
        <dbReference type="Proteomes" id="UP000007587"/>
    </source>
</evidence>
<dbReference type="InterPro" id="IPR005467">
    <property type="entry name" value="His_kinase_dom"/>
</dbReference>
<dbReference type="InterPro" id="IPR036890">
    <property type="entry name" value="HATPase_C_sf"/>
</dbReference>
<keyword evidence="9" id="KW-0067">ATP-binding</keyword>
<dbReference type="KEGG" id="ccx:COCOR_00262"/>
<dbReference type="InParanoid" id="H8MWQ2"/>
<reference evidence="18 19" key="1">
    <citation type="journal article" date="2012" name="J. Bacteriol.">
        <title>Complete Genome Sequence of the Fruiting Myxobacterium Corallococcus coralloides DSM 2259.</title>
        <authorList>
            <person name="Huntley S."/>
            <person name="Zhang Y."/>
            <person name="Treuner-Lange A."/>
            <person name="Kneip S."/>
            <person name="Sensen C.W."/>
            <person name="Sogaard-Andersen L."/>
        </authorList>
    </citation>
    <scope>NUCLEOTIDE SEQUENCE [LARGE SCALE GENOMIC DNA]</scope>
    <source>
        <strain evidence="19">ATCC 25202 / DSM 2259 / NBRC 100086 / M2</strain>
    </source>
</reference>
<keyword evidence="6 14" id="KW-0812">Transmembrane</keyword>
<protein>
    <recommendedName>
        <fullName evidence="3">histidine kinase</fullName>
        <ecNumber evidence="3">2.7.13.3</ecNumber>
    </recommendedName>
</protein>
<dbReference type="GO" id="GO:0007234">
    <property type="term" value="P:osmosensory signaling via phosphorelay pathway"/>
    <property type="evidence" value="ECO:0007669"/>
    <property type="project" value="TreeGrafter"/>
</dbReference>
<keyword evidence="5" id="KW-0808">Transferase</keyword>
<dbReference type="PANTHER" id="PTHR42878">
    <property type="entry name" value="TWO-COMPONENT HISTIDINE KINASE"/>
    <property type="match status" value="1"/>
</dbReference>
<gene>
    <name evidence="18" type="primary">ntrY</name>
    <name evidence="18" type="ordered locus">COCOR_00262</name>
</gene>
<dbReference type="InterPro" id="IPR050351">
    <property type="entry name" value="BphY/WalK/GraS-like"/>
</dbReference>
<dbReference type="InterPro" id="IPR003660">
    <property type="entry name" value="HAMP_dom"/>
</dbReference>
<keyword evidence="8 18" id="KW-0418">Kinase</keyword>
<evidence type="ECO:0000256" key="3">
    <source>
        <dbReference type="ARBA" id="ARBA00012438"/>
    </source>
</evidence>
<keyword evidence="4" id="KW-0597">Phosphoprotein</keyword>
<keyword evidence="12 14" id="KW-0472">Membrane</keyword>
<dbReference type="GO" id="GO:0000156">
    <property type="term" value="F:phosphorelay response regulator activity"/>
    <property type="evidence" value="ECO:0007669"/>
    <property type="project" value="TreeGrafter"/>
</dbReference>
<evidence type="ECO:0000259" key="15">
    <source>
        <dbReference type="PROSITE" id="PS50109"/>
    </source>
</evidence>
<feature type="domain" description="PAS" evidence="16">
    <location>
        <begin position="140"/>
        <end position="185"/>
    </location>
</feature>